<name>A0A1B1N9B5_9MICO</name>
<dbReference type="AlphaFoldDB" id="A0A1B1N9B5"/>
<evidence type="ECO:0000256" key="1">
    <source>
        <dbReference type="ARBA" id="ARBA00022729"/>
    </source>
</evidence>
<dbReference type="OrthoDB" id="9773203at2"/>
<evidence type="ECO:0000313" key="5">
    <source>
        <dbReference type="EMBL" id="ANS78027.1"/>
    </source>
</evidence>
<dbReference type="InterPro" id="IPR003790">
    <property type="entry name" value="GHL10"/>
</dbReference>
<dbReference type="Pfam" id="PF02638">
    <property type="entry name" value="GHL10"/>
    <property type="match status" value="1"/>
</dbReference>
<feature type="chain" id="PRO_5008527793" evidence="3">
    <location>
        <begin position="29"/>
        <end position="547"/>
    </location>
</feature>
<accession>A0A1B1N9B5</accession>
<dbReference type="PATRIC" id="fig|1758689.4.peg.650"/>
<organism evidence="5 6">
    <name type="scientific">Serinicoccus hydrothermalis</name>
    <dbReference type="NCBI Taxonomy" id="1758689"/>
    <lineage>
        <taxon>Bacteria</taxon>
        <taxon>Bacillati</taxon>
        <taxon>Actinomycetota</taxon>
        <taxon>Actinomycetes</taxon>
        <taxon>Micrococcales</taxon>
        <taxon>Ornithinimicrobiaceae</taxon>
        <taxon>Serinicoccus</taxon>
    </lineage>
</organism>
<evidence type="ECO:0000256" key="2">
    <source>
        <dbReference type="SAM" id="MobiDB-lite"/>
    </source>
</evidence>
<keyword evidence="5" id="KW-0378">Hydrolase</keyword>
<sequence length="547" mass="60103">MPQPNRRRTRNRVALALTLPLGATLALGAPALASDDATEGGSSAERSTGERSTATLTRCTPAPEAPLHEMRGVWIASVGNIDWPSQPGLSPEQAQAELEAWYDEALASGLNSVVVQVRPTADTFWPSDLEPSSAWLTGEQGADFGGWDPMAFAVEEAHARGLDFHAWFNPYRVTLTGTDPSVLAEDHPARVHPDWVVPYGGKLYYDPGVPAVREHTTAVIMEAVERYDIDGVHFDDYFYPYPVAGEDFPDDDSFAAYGDGFSDRGDWRRDNVNQLIEGLHQQIEAAKPHVAFGVSPFAVWRNAGTDPEGSDTTAGAQTYDDLYADTRLWVQQEWLDYVLPQVYWAIGFEPAAYDVLVPWWSDQVEGTDVALWIGQATYKVGTSTQSPEWSDPQEMVRHLDLNEQYPQVTGDVYFSAKDVRANRLDHWPLLQQAHYANPALPPALHPGTTEEVAAPTQLRTARAAEGTRLSWSHAGEDAGFAVYRVDDARGPGRVDCDDLNADTLVAVLGDGDTDWVDPDGDKHDVYVVTALSTDNTQSPASKPRRGR</sequence>
<dbReference type="InterPro" id="IPR017853">
    <property type="entry name" value="GH"/>
</dbReference>
<dbReference type="EMBL" id="CP014989">
    <property type="protein sequence ID" value="ANS78027.1"/>
    <property type="molecule type" value="Genomic_DNA"/>
</dbReference>
<evidence type="ECO:0000313" key="6">
    <source>
        <dbReference type="Proteomes" id="UP000092482"/>
    </source>
</evidence>
<keyword evidence="6" id="KW-1185">Reference proteome</keyword>
<protein>
    <submittedName>
        <fullName evidence="5">Putative glycoside hydrolase</fullName>
    </submittedName>
</protein>
<dbReference type="STRING" id="1758689.SGUI_0631"/>
<dbReference type="Gene3D" id="3.20.20.80">
    <property type="entry name" value="Glycosidases"/>
    <property type="match status" value="1"/>
</dbReference>
<dbReference type="RefSeq" id="WP_066636187.1">
    <property type="nucleotide sequence ID" value="NZ_CP014989.1"/>
</dbReference>
<dbReference type="PANTHER" id="PTHR43405:SF1">
    <property type="entry name" value="GLYCOSYL HYDROLASE DIGH"/>
    <property type="match status" value="1"/>
</dbReference>
<evidence type="ECO:0000256" key="3">
    <source>
        <dbReference type="SAM" id="SignalP"/>
    </source>
</evidence>
<dbReference type="InterPro" id="IPR052177">
    <property type="entry name" value="Divisome_Glycosyl_Hydrolase"/>
</dbReference>
<evidence type="ECO:0000259" key="4">
    <source>
        <dbReference type="Pfam" id="PF02638"/>
    </source>
</evidence>
<proteinExistence type="predicted"/>
<dbReference type="GO" id="GO:0016787">
    <property type="term" value="F:hydrolase activity"/>
    <property type="evidence" value="ECO:0007669"/>
    <property type="project" value="UniProtKB-KW"/>
</dbReference>
<feature type="compositionally biased region" description="Polar residues" evidence="2">
    <location>
        <begin position="40"/>
        <end position="58"/>
    </location>
</feature>
<dbReference type="KEGG" id="serj:SGUI_0631"/>
<feature type="domain" description="Glycosyl hydrolase-like 10" evidence="4">
    <location>
        <begin position="69"/>
        <end position="391"/>
    </location>
</feature>
<gene>
    <name evidence="5" type="ORF">SGUI_0631</name>
</gene>
<feature type="signal peptide" evidence="3">
    <location>
        <begin position="1"/>
        <end position="28"/>
    </location>
</feature>
<keyword evidence="1 3" id="KW-0732">Signal</keyword>
<reference evidence="5 6" key="1">
    <citation type="submission" date="2016-03" db="EMBL/GenBank/DDBJ databases">
        <title>Shallow-sea hydrothermal system.</title>
        <authorList>
            <person name="Tang K."/>
        </authorList>
    </citation>
    <scope>NUCLEOTIDE SEQUENCE [LARGE SCALE GENOMIC DNA]</scope>
    <source>
        <strain evidence="5 6">JLT9</strain>
    </source>
</reference>
<dbReference type="Proteomes" id="UP000092482">
    <property type="component" value="Chromosome"/>
</dbReference>
<feature type="region of interest" description="Disordered" evidence="2">
    <location>
        <begin position="34"/>
        <end position="63"/>
    </location>
</feature>
<dbReference type="PANTHER" id="PTHR43405">
    <property type="entry name" value="GLYCOSYL HYDROLASE DIGH"/>
    <property type="match status" value="1"/>
</dbReference>
<dbReference type="SUPFAM" id="SSF51445">
    <property type="entry name" value="(Trans)glycosidases"/>
    <property type="match status" value="1"/>
</dbReference>